<proteinExistence type="predicted"/>
<evidence type="ECO:0000313" key="2">
    <source>
        <dbReference type="Proteomes" id="UP001152320"/>
    </source>
</evidence>
<name>A0A9Q1CRF6_HOLLE</name>
<keyword evidence="2" id="KW-1185">Reference proteome</keyword>
<dbReference type="EMBL" id="JAIZAY010000001">
    <property type="protein sequence ID" value="KAJ8050197.1"/>
    <property type="molecule type" value="Genomic_DNA"/>
</dbReference>
<dbReference type="Proteomes" id="UP001152320">
    <property type="component" value="Chromosome 1"/>
</dbReference>
<gene>
    <name evidence="1" type="ORF">HOLleu_03302</name>
</gene>
<reference evidence="1" key="1">
    <citation type="submission" date="2021-10" db="EMBL/GenBank/DDBJ databases">
        <title>Tropical sea cucumber genome reveals ecological adaptation and Cuvierian tubules defense mechanism.</title>
        <authorList>
            <person name="Chen T."/>
        </authorList>
    </citation>
    <scope>NUCLEOTIDE SEQUENCE</scope>
    <source>
        <strain evidence="1">Nanhai2018</strain>
        <tissue evidence="1">Muscle</tissue>
    </source>
</reference>
<sequence>MEKVLSLLEGNGGKARIIASYTNKCRQLIRQPIVYGRKSTTRAAKSTPFVHVCFIVCTQNDVSVMSMHKVYTYTVMEIESSWRRNYGSGSVDLTYPLFIRLCACNNRYAQEISFLK</sequence>
<organism evidence="1 2">
    <name type="scientific">Holothuria leucospilota</name>
    <name type="common">Black long sea cucumber</name>
    <name type="synonym">Mertensiothuria leucospilota</name>
    <dbReference type="NCBI Taxonomy" id="206669"/>
    <lineage>
        <taxon>Eukaryota</taxon>
        <taxon>Metazoa</taxon>
        <taxon>Echinodermata</taxon>
        <taxon>Eleutherozoa</taxon>
        <taxon>Echinozoa</taxon>
        <taxon>Holothuroidea</taxon>
        <taxon>Aspidochirotacea</taxon>
        <taxon>Aspidochirotida</taxon>
        <taxon>Holothuriidae</taxon>
        <taxon>Holothuria</taxon>
    </lineage>
</organism>
<evidence type="ECO:0000313" key="1">
    <source>
        <dbReference type="EMBL" id="KAJ8050197.1"/>
    </source>
</evidence>
<protein>
    <submittedName>
        <fullName evidence="1">Uncharacterized protein</fullName>
    </submittedName>
</protein>
<accession>A0A9Q1CRF6</accession>
<comment type="caution">
    <text evidence="1">The sequence shown here is derived from an EMBL/GenBank/DDBJ whole genome shotgun (WGS) entry which is preliminary data.</text>
</comment>
<dbReference type="AlphaFoldDB" id="A0A9Q1CRF6"/>